<comment type="caution">
    <text evidence="1">The sequence shown here is derived from an EMBL/GenBank/DDBJ whole genome shotgun (WGS) entry which is preliminary data.</text>
</comment>
<evidence type="ECO:0000313" key="1">
    <source>
        <dbReference type="EMBL" id="KAL3700242.1"/>
    </source>
</evidence>
<accession>A0ABD3IDA3</accession>
<dbReference type="AlphaFoldDB" id="A0ABD3IDA3"/>
<dbReference type="Proteomes" id="UP001633002">
    <property type="component" value="Unassembled WGS sequence"/>
</dbReference>
<sequence length="223" mass="25237">MEENQPVPSYFLEATPKRDPGVRFYKFATLEDKIEAMLTGLKAEWKKQALHAVSGLLETPSTPVTRIPSATPTEIKELLVTNQRLTKIAQTQHEQLTGIITKYGRLQEVFREQELQAILLEAAYSMCVRSKEAKDFIFTKYVDTLRFKIEDLTRVAELDALLEFKGIDISKGERMVQTVPFTQIPHAQLEELSRVLLVNDGAGSTSNIGLSDEERSELLAHMQ</sequence>
<evidence type="ECO:0000313" key="2">
    <source>
        <dbReference type="Proteomes" id="UP001633002"/>
    </source>
</evidence>
<organism evidence="1 2">
    <name type="scientific">Riccia sorocarpa</name>
    <dbReference type="NCBI Taxonomy" id="122646"/>
    <lineage>
        <taxon>Eukaryota</taxon>
        <taxon>Viridiplantae</taxon>
        <taxon>Streptophyta</taxon>
        <taxon>Embryophyta</taxon>
        <taxon>Marchantiophyta</taxon>
        <taxon>Marchantiopsida</taxon>
        <taxon>Marchantiidae</taxon>
        <taxon>Marchantiales</taxon>
        <taxon>Ricciaceae</taxon>
        <taxon>Riccia</taxon>
    </lineage>
</organism>
<proteinExistence type="predicted"/>
<keyword evidence="2" id="KW-1185">Reference proteome</keyword>
<reference evidence="1 2" key="1">
    <citation type="submission" date="2024-09" db="EMBL/GenBank/DDBJ databases">
        <title>Chromosome-scale assembly of Riccia sorocarpa.</title>
        <authorList>
            <person name="Paukszto L."/>
        </authorList>
    </citation>
    <scope>NUCLEOTIDE SEQUENCE [LARGE SCALE GENOMIC DNA]</scope>
    <source>
        <strain evidence="1">LP-2024</strain>
        <tissue evidence="1">Aerial parts of the thallus</tissue>
    </source>
</reference>
<protein>
    <submittedName>
        <fullName evidence="1">Uncharacterized protein</fullName>
    </submittedName>
</protein>
<gene>
    <name evidence="1" type="ORF">R1sor_018264</name>
</gene>
<dbReference type="EMBL" id="JBJQOH010000001">
    <property type="protein sequence ID" value="KAL3700242.1"/>
    <property type="molecule type" value="Genomic_DNA"/>
</dbReference>
<name>A0ABD3IDA3_9MARC</name>